<dbReference type="EMBL" id="CP032125">
    <property type="protein sequence ID" value="AXX99680.1"/>
    <property type="molecule type" value="Genomic_DNA"/>
</dbReference>
<gene>
    <name evidence="1" type="ORF">BAR1_03880</name>
</gene>
<evidence type="ECO:0000313" key="2">
    <source>
        <dbReference type="Proteomes" id="UP000261704"/>
    </source>
</evidence>
<keyword evidence="2" id="KW-1185">Reference proteome</keyword>
<organism evidence="1 2">
    <name type="scientific">Profundibacter amoris</name>
    <dbReference type="NCBI Taxonomy" id="2171755"/>
    <lineage>
        <taxon>Bacteria</taxon>
        <taxon>Pseudomonadati</taxon>
        <taxon>Pseudomonadota</taxon>
        <taxon>Alphaproteobacteria</taxon>
        <taxon>Rhodobacterales</taxon>
        <taxon>Paracoccaceae</taxon>
        <taxon>Profundibacter</taxon>
    </lineage>
</organism>
<dbReference type="AlphaFoldDB" id="A0A347ULF2"/>
<accession>A0A347ULF2</accession>
<evidence type="ECO:0000313" key="1">
    <source>
        <dbReference type="EMBL" id="AXX99680.1"/>
    </source>
</evidence>
<dbReference type="PANTHER" id="PTHR30528">
    <property type="entry name" value="CYTOPLASMIC PROTEIN"/>
    <property type="match status" value="1"/>
</dbReference>
<protein>
    <submittedName>
        <fullName evidence="1">Winged helix-turn-helix domain-containing protein</fullName>
    </submittedName>
</protein>
<dbReference type="RefSeq" id="WP_118944331.1">
    <property type="nucleotide sequence ID" value="NZ_CP032125.1"/>
</dbReference>
<proteinExistence type="predicted"/>
<dbReference type="Pfam" id="PF06224">
    <property type="entry name" value="AlkZ-like"/>
    <property type="match status" value="1"/>
</dbReference>
<reference evidence="1 2" key="1">
    <citation type="submission" date="2018-09" db="EMBL/GenBank/DDBJ databases">
        <title>Profundibacter amoris BAR1 gen. nov., sp. nov., a new member of the Roseobacter clade isolated at Lokis Castle Vent Field on the Arctic Mid-Oceanic Ridge.</title>
        <authorList>
            <person name="Le Moine Bauer S."/>
            <person name="Sjoeberg A.G."/>
            <person name="L'Haridon S."/>
            <person name="Stokke R."/>
            <person name="Roalkvam I."/>
            <person name="Steen I.H."/>
            <person name="Dahle H."/>
        </authorList>
    </citation>
    <scope>NUCLEOTIDE SEQUENCE [LARGE SCALE GENOMIC DNA]</scope>
    <source>
        <strain evidence="1 2">BAR1</strain>
    </source>
</reference>
<dbReference type="Proteomes" id="UP000261704">
    <property type="component" value="Chromosome"/>
</dbReference>
<name>A0A347ULF2_9RHOB</name>
<sequence>MVLKINNRDARRLWLQSLGLAKAPIGQADVMGVIRQLGFVQLDTLRNVARAHDHILWSRNQNYREGDLEGVLAAGEVFEHFTHDASCLPIEFYPYWQRQFRRYADKMANHSYYKTKMKAADVAAILERVRQEGPLSTHAFDTRAKPKKGMWSRPPHKVELDKMWYSGVLATSHRKDFTKFYDLAERVIPAELRGVAHPDEVQVDWLCRAALVRLGFGTVGDIQRFWGAMSAVEAKAWVAGAGLVPVKVQARDGSWREGFALEDIEARIKAVAPPTSRLRIVNPFDPVARDRERLDMLFGFDYRIEIFVAAAKRKWGYYVYPLLEGDRFVGRVDMKADRAKGVLVVKQVWWEAGVRASVARVTKLEAEVGRMARFVGMKHIQWDCAACGVAPSARP</sequence>
<dbReference type="PANTHER" id="PTHR30528:SF0">
    <property type="entry name" value="CYTOPLASMIC PROTEIN"/>
    <property type="match status" value="1"/>
</dbReference>
<dbReference type="InterPro" id="IPR009351">
    <property type="entry name" value="AlkZ-like"/>
</dbReference>
<dbReference type="OrthoDB" id="9787207at2"/>
<dbReference type="KEGG" id="pamo:BAR1_03880"/>